<dbReference type="RefSeq" id="WP_077118027.1">
    <property type="nucleotide sequence ID" value="NZ_LOKT01000012.1"/>
</dbReference>
<proteinExistence type="predicted"/>
<sequence>MPSDAHTAVHDLHTDLATWLGTAAPDAVFDRFAAAQHPLFTMVTISGETLARDALLTGLRGAGNTRPGLRITISDITDLVRDTGTAVLRFLETHHYEGVSTQRWVTAVLVADAEHRWLWRSVHETPAATR</sequence>
<dbReference type="Gene3D" id="3.10.450.50">
    <property type="match status" value="1"/>
</dbReference>
<dbReference type="PIRSF" id="PIRSF029394">
    <property type="entry name" value="UCP029394"/>
    <property type="match status" value="1"/>
</dbReference>
<protein>
    <recommendedName>
        <fullName evidence="3">DUF4440 domain-containing protein</fullName>
    </recommendedName>
</protein>
<dbReference type="EMBL" id="MUMY01000013">
    <property type="protein sequence ID" value="ONM47807.1"/>
    <property type="molecule type" value="Genomic_DNA"/>
</dbReference>
<dbReference type="SUPFAM" id="SSF54427">
    <property type="entry name" value="NTF2-like"/>
    <property type="match status" value="1"/>
</dbReference>
<dbReference type="InterPro" id="IPR032710">
    <property type="entry name" value="NTF2-like_dom_sf"/>
</dbReference>
<evidence type="ECO:0000313" key="2">
    <source>
        <dbReference type="Proteomes" id="UP000188836"/>
    </source>
</evidence>
<comment type="caution">
    <text evidence="1">The sequence shown here is derived from an EMBL/GenBank/DDBJ whole genome shotgun (WGS) entry which is preliminary data.</text>
</comment>
<accession>A0A1V2TE78</accession>
<dbReference type="AlphaFoldDB" id="A0A1V2TE78"/>
<evidence type="ECO:0008006" key="3">
    <source>
        <dbReference type="Google" id="ProtNLM"/>
    </source>
</evidence>
<keyword evidence="2" id="KW-1185">Reference proteome</keyword>
<name>A0A1V2TE78_9NOCA</name>
<gene>
    <name evidence="1" type="ORF">B0T46_16350</name>
</gene>
<reference evidence="1 2" key="1">
    <citation type="journal article" date="2016" name="Antonie Van Leeuwenhoek">
        <title>Nocardia donostiensis sp. nov., isolated from human respiratory specimens.</title>
        <authorList>
            <person name="Ercibengoa M."/>
            <person name="Bell M."/>
            <person name="Marimon J.M."/>
            <person name="Humrighouse B."/>
            <person name="Klenk H.P."/>
            <person name="Potter G."/>
            <person name="Perez-Trallero E."/>
        </authorList>
    </citation>
    <scope>NUCLEOTIDE SEQUENCE [LARGE SCALE GENOMIC DNA]</scope>
    <source>
        <strain evidence="1 2">X1655</strain>
    </source>
</reference>
<dbReference type="Proteomes" id="UP000188836">
    <property type="component" value="Unassembled WGS sequence"/>
</dbReference>
<organism evidence="1 2">
    <name type="scientific">Nocardia donostiensis</name>
    <dbReference type="NCBI Taxonomy" id="1538463"/>
    <lineage>
        <taxon>Bacteria</taxon>
        <taxon>Bacillati</taxon>
        <taxon>Actinomycetota</taxon>
        <taxon>Actinomycetes</taxon>
        <taxon>Mycobacteriales</taxon>
        <taxon>Nocardiaceae</taxon>
        <taxon>Nocardia</taxon>
    </lineage>
</organism>
<dbReference type="OrthoDB" id="4570375at2"/>
<evidence type="ECO:0000313" key="1">
    <source>
        <dbReference type="EMBL" id="ONM47807.1"/>
    </source>
</evidence>
<dbReference type="InterPro" id="IPR016918">
    <property type="entry name" value="UCP029394"/>
</dbReference>